<dbReference type="InParanoid" id="A0A3N4L7Y9"/>
<name>A0A3N4L7Y9_9PEZI</name>
<sequence length="289" mass="31246">MPKEPTGGNESTPSFGKWAWAHKAISDVWPSPETLAALKKQALKTSTESFYKAQEELLAKGTDVKSAFLEFPATKAVISQAATALDSVELEAHKSFCNCINDPGMKDLAIQFQTLNKQTSKALENVKAHPTALDARETYNELSKKTTEAYAALINQSSAARDAVNIVQKAVEQVDTMCREQPVLCGMVAAGLVMAISPSMILGPVGFDEKGPRKRSWAAFVQSKVYSAMAPKDSLFGVLQSWGMVGMPGDVMVRMVGGPVVALLLAQMKRDWSSEGCKKLTEGVGEREK</sequence>
<dbReference type="Proteomes" id="UP000267821">
    <property type="component" value="Unassembled WGS sequence"/>
</dbReference>
<dbReference type="Gene3D" id="6.10.110.10">
    <property type="match status" value="1"/>
</dbReference>
<evidence type="ECO:0000313" key="2">
    <source>
        <dbReference type="Proteomes" id="UP000267821"/>
    </source>
</evidence>
<dbReference type="OrthoDB" id="440424at2759"/>
<reference evidence="1 2" key="1">
    <citation type="journal article" date="2018" name="Nat. Ecol. Evol.">
        <title>Pezizomycetes genomes reveal the molecular basis of ectomycorrhizal truffle lifestyle.</title>
        <authorList>
            <person name="Murat C."/>
            <person name="Payen T."/>
            <person name="Noel B."/>
            <person name="Kuo A."/>
            <person name="Morin E."/>
            <person name="Chen J."/>
            <person name="Kohler A."/>
            <person name="Krizsan K."/>
            <person name="Balestrini R."/>
            <person name="Da Silva C."/>
            <person name="Montanini B."/>
            <person name="Hainaut M."/>
            <person name="Levati E."/>
            <person name="Barry K.W."/>
            <person name="Belfiori B."/>
            <person name="Cichocki N."/>
            <person name="Clum A."/>
            <person name="Dockter R.B."/>
            <person name="Fauchery L."/>
            <person name="Guy J."/>
            <person name="Iotti M."/>
            <person name="Le Tacon F."/>
            <person name="Lindquist E.A."/>
            <person name="Lipzen A."/>
            <person name="Malagnac F."/>
            <person name="Mello A."/>
            <person name="Molinier V."/>
            <person name="Miyauchi S."/>
            <person name="Poulain J."/>
            <person name="Riccioni C."/>
            <person name="Rubini A."/>
            <person name="Sitrit Y."/>
            <person name="Splivallo R."/>
            <person name="Traeger S."/>
            <person name="Wang M."/>
            <person name="Zifcakova L."/>
            <person name="Wipf D."/>
            <person name="Zambonelli A."/>
            <person name="Paolocci F."/>
            <person name="Nowrousian M."/>
            <person name="Ottonello S."/>
            <person name="Baldrian P."/>
            <person name="Spatafora J.W."/>
            <person name="Henrissat B."/>
            <person name="Nagy L.G."/>
            <person name="Aury J.M."/>
            <person name="Wincker P."/>
            <person name="Grigoriev I.V."/>
            <person name="Bonfante P."/>
            <person name="Martin F.M."/>
        </authorList>
    </citation>
    <scope>NUCLEOTIDE SEQUENCE [LARGE SCALE GENOMIC DNA]</scope>
    <source>
        <strain evidence="1 2">ATCC MYA-4762</strain>
    </source>
</reference>
<protein>
    <submittedName>
        <fullName evidence="1">Uncharacterized protein</fullName>
    </submittedName>
</protein>
<accession>A0A3N4L7Y9</accession>
<organism evidence="1 2">
    <name type="scientific">Terfezia boudieri ATCC MYA-4762</name>
    <dbReference type="NCBI Taxonomy" id="1051890"/>
    <lineage>
        <taxon>Eukaryota</taxon>
        <taxon>Fungi</taxon>
        <taxon>Dikarya</taxon>
        <taxon>Ascomycota</taxon>
        <taxon>Pezizomycotina</taxon>
        <taxon>Pezizomycetes</taxon>
        <taxon>Pezizales</taxon>
        <taxon>Pezizaceae</taxon>
        <taxon>Terfezia</taxon>
    </lineage>
</organism>
<dbReference type="InterPro" id="IPR038213">
    <property type="entry name" value="IFI6/IFI27-like_sf"/>
</dbReference>
<gene>
    <name evidence="1" type="ORF">L211DRAFT_853609</name>
</gene>
<dbReference type="AlphaFoldDB" id="A0A3N4L7Y9"/>
<dbReference type="EMBL" id="ML121602">
    <property type="protein sequence ID" value="RPB18973.1"/>
    <property type="molecule type" value="Genomic_DNA"/>
</dbReference>
<evidence type="ECO:0000313" key="1">
    <source>
        <dbReference type="EMBL" id="RPB18973.1"/>
    </source>
</evidence>
<keyword evidence="2" id="KW-1185">Reference proteome</keyword>
<proteinExistence type="predicted"/>